<evidence type="ECO:0000313" key="1">
    <source>
        <dbReference type="EMBL" id="KAJ6645355.1"/>
    </source>
</evidence>
<name>A0A9Q0S6P5_9DIPT</name>
<comment type="caution">
    <text evidence="1">The sequence shown here is derived from an EMBL/GenBank/DDBJ whole genome shotgun (WGS) entry which is preliminary data.</text>
</comment>
<dbReference type="OrthoDB" id="7784197at2759"/>
<dbReference type="EMBL" id="WJQU01000001">
    <property type="protein sequence ID" value="KAJ6645355.1"/>
    <property type="molecule type" value="Genomic_DNA"/>
</dbReference>
<accession>A0A9Q0S6P5</accession>
<protein>
    <submittedName>
        <fullName evidence="1">Uncharacterized protein</fullName>
    </submittedName>
</protein>
<dbReference type="Proteomes" id="UP001151699">
    <property type="component" value="Chromosome A"/>
</dbReference>
<dbReference type="AlphaFoldDB" id="A0A9Q0S6P5"/>
<keyword evidence="2" id="KW-1185">Reference proteome</keyword>
<reference evidence="1" key="1">
    <citation type="submission" date="2022-07" db="EMBL/GenBank/DDBJ databases">
        <authorList>
            <person name="Trinca V."/>
            <person name="Uliana J.V.C."/>
            <person name="Torres T.T."/>
            <person name="Ward R.J."/>
            <person name="Monesi N."/>
        </authorList>
    </citation>
    <scope>NUCLEOTIDE SEQUENCE</scope>
    <source>
        <strain evidence="1">HSMRA1968</strain>
        <tissue evidence="1">Whole embryos</tissue>
    </source>
</reference>
<organism evidence="1 2">
    <name type="scientific">Pseudolycoriella hygida</name>
    <dbReference type="NCBI Taxonomy" id="35572"/>
    <lineage>
        <taxon>Eukaryota</taxon>
        <taxon>Metazoa</taxon>
        <taxon>Ecdysozoa</taxon>
        <taxon>Arthropoda</taxon>
        <taxon>Hexapoda</taxon>
        <taxon>Insecta</taxon>
        <taxon>Pterygota</taxon>
        <taxon>Neoptera</taxon>
        <taxon>Endopterygota</taxon>
        <taxon>Diptera</taxon>
        <taxon>Nematocera</taxon>
        <taxon>Sciaroidea</taxon>
        <taxon>Sciaridae</taxon>
        <taxon>Pseudolycoriella</taxon>
    </lineage>
</organism>
<gene>
    <name evidence="1" type="ORF">Bhyg_00560</name>
</gene>
<evidence type="ECO:0000313" key="2">
    <source>
        <dbReference type="Proteomes" id="UP001151699"/>
    </source>
</evidence>
<sequence>MSIFKEKLVSQYQTTKVKVRYNVDYVAARQVLFVVVFYQWFNKINPQEAPTKMDHLDLAEILSTPWLPPYGQNGDSSYVIRAALEPIIEETSDDDENGWTEMEHATWSSESETGSVIRVEIQQDQDTISERDFACPAKRRRQDEFNDDMFQLRIKPRQDFEFKFKVECCDNLDNFGKRCRLDDYSEIYSDSDSLSFNSLSRSSSLIQFESLERQLQADSQPYGGSTPALHPQSCYEIMDKTSKRLESSARNYYDVNKIDFNKSEFLTGGQKNELKRTDGSNSDSDNSDIMSAQSLPTIELPNKRINYRGKNSVENLSEDSGYCEYNSLKIRSKSIPNFGHDEFIEEEEFENHKSLENVLYGVHDETHSMNIDINSRVISENNPTKIETTKRYSVVHSSANDAKNTIDGHCIGGIASQNISTSLPDLLNHIGLDSEENNSSDHIDGPYNIKPRKSDQFLHFSIVSSVPNDLNICNDLSSTNNASSAAAKNLDLCDFETTYVPVESYRQHKVINASYSNLTILDYSGRQSFSSSIGSLKKMADNRKRNSGEFSKCNFLLDEISAHFNRDLSILNDRTENYDPIDDNFLYSERNEVIPPIPPPRKIQPTNKSNNKFTDLSLNIPQPIEVESSPVHNTQEKLTFDRDPTNLVTCYAESMERCNFDAHGSSYSINSINSNSNLESNVTPSKHSTAGQRQMVASTPNLCLHNVSEADDYFDVSSTTVSMNPLPNVQLELQDKKQGILSIGSRNSLGKGVSFCPIVSEISWREQSSEECVDDEEEFDDSMKNELCAVLWSGYLLELFLSLRSN</sequence>
<proteinExistence type="predicted"/>